<organism evidence="2">
    <name type="scientific">Candidatus Kentrum sp. LPFa</name>
    <dbReference type="NCBI Taxonomy" id="2126335"/>
    <lineage>
        <taxon>Bacteria</taxon>
        <taxon>Pseudomonadati</taxon>
        <taxon>Pseudomonadota</taxon>
        <taxon>Gammaproteobacteria</taxon>
        <taxon>Candidatus Kentrum</taxon>
    </lineage>
</organism>
<evidence type="ECO:0000313" key="2">
    <source>
        <dbReference type="EMBL" id="VFK26041.1"/>
    </source>
</evidence>
<gene>
    <name evidence="1" type="ORF">BECKLPF1236A_GA0070988_100309</name>
    <name evidence="2" type="ORF">BECKLPF1236C_GA0070990_100299</name>
</gene>
<name>A0A450XA20_9GAMM</name>
<sequence length="126" mass="14002">MGRIREVIDVNGRNSWTLFDTGARNTYIPPAVASVLTVHKARHPVRTALLAVASGGNRNGYPGSGPERAPHIYPHAMMLDHIGLDEEGKEIEILFGALAMQQWGIGLFPAEEKLDLSHYPREFVEW</sequence>
<protein>
    <recommendedName>
        <fullName evidence="3">Aspartyl protease</fullName>
    </recommendedName>
</protein>
<evidence type="ECO:0000313" key="1">
    <source>
        <dbReference type="EMBL" id="VFK09976.1"/>
    </source>
</evidence>
<dbReference type="AlphaFoldDB" id="A0A450XA20"/>
<dbReference type="EMBL" id="CAADFM010000030">
    <property type="protein sequence ID" value="VFK09976.1"/>
    <property type="molecule type" value="Genomic_DNA"/>
</dbReference>
<proteinExistence type="predicted"/>
<dbReference type="EMBL" id="CAADFP010000029">
    <property type="protein sequence ID" value="VFK26041.1"/>
    <property type="molecule type" value="Genomic_DNA"/>
</dbReference>
<reference evidence="2" key="1">
    <citation type="submission" date="2019-02" db="EMBL/GenBank/DDBJ databases">
        <authorList>
            <person name="Gruber-Vodicka R. H."/>
            <person name="Seah K. B. B."/>
        </authorList>
    </citation>
    <scope>NUCLEOTIDE SEQUENCE</scope>
    <source>
        <strain evidence="1">BECK_S312</strain>
        <strain evidence="2">BECK_S426</strain>
    </source>
</reference>
<accession>A0A450XA20</accession>
<evidence type="ECO:0008006" key="3">
    <source>
        <dbReference type="Google" id="ProtNLM"/>
    </source>
</evidence>